<name>A0A834RP15_9PLEO</name>
<protein>
    <submittedName>
        <fullName evidence="2">Uncharacterized protein</fullName>
    </submittedName>
</protein>
<organism evidence="2 3">
    <name type="scientific">Pyrenophora tritici-repentis</name>
    <dbReference type="NCBI Taxonomy" id="45151"/>
    <lineage>
        <taxon>Eukaryota</taxon>
        <taxon>Fungi</taxon>
        <taxon>Dikarya</taxon>
        <taxon>Ascomycota</taxon>
        <taxon>Pezizomycotina</taxon>
        <taxon>Dothideomycetes</taxon>
        <taxon>Pleosporomycetidae</taxon>
        <taxon>Pleosporales</taxon>
        <taxon>Pleosporineae</taxon>
        <taxon>Pleosporaceae</taxon>
        <taxon>Pyrenophora</taxon>
    </lineage>
</organism>
<comment type="caution">
    <text evidence="2">The sequence shown here is derived from an EMBL/GenBank/DDBJ whole genome shotgun (WGS) entry which is preliminary data.</text>
</comment>
<dbReference type="EMBL" id="NQIK02000008">
    <property type="protein sequence ID" value="KAF7567686.1"/>
    <property type="molecule type" value="Genomic_DNA"/>
</dbReference>
<feature type="compositionally biased region" description="Basic and acidic residues" evidence="1">
    <location>
        <begin position="32"/>
        <end position="46"/>
    </location>
</feature>
<dbReference type="GeneID" id="90957830"/>
<evidence type="ECO:0000313" key="2">
    <source>
        <dbReference type="EMBL" id="KAF7567686.1"/>
    </source>
</evidence>
<dbReference type="AlphaFoldDB" id="A0A834RP15"/>
<dbReference type="KEGG" id="ptrr:90957830"/>
<evidence type="ECO:0000313" key="3">
    <source>
        <dbReference type="Proteomes" id="UP000245464"/>
    </source>
</evidence>
<gene>
    <name evidence="2" type="ORF">PtrM4_142770</name>
</gene>
<sequence length="52" mass="5755">MSKQGLPPTLLFLAAHVHLKQCIFRRVSFSDRKPAVPDGGTVEKCEMSPSSR</sequence>
<proteinExistence type="predicted"/>
<dbReference type="RefSeq" id="XP_065960520.1">
    <property type="nucleotide sequence ID" value="XM_066109598.1"/>
</dbReference>
<reference evidence="2" key="1">
    <citation type="journal article" date="2018" name="BMC Genomics">
        <title>Comparative genomics of the wheat fungal pathogen Pyrenophora tritici-repentis reveals chromosomal variations and genome plasticity.</title>
        <authorList>
            <person name="Moolhuijzen P."/>
            <person name="See P.T."/>
            <person name="Hane J.K."/>
            <person name="Shi G."/>
            <person name="Liu Z."/>
            <person name="Oliver R.P."/>
            <person name="Moffat C.S."/>
        </authorList>
    </citation>
    <scope>NUCLEOTIDE SEQUENCE [LARGE SCALE GENOMIC DNA]</scope>
    <source>
        <strain evidence="2">M4</strain>
    </source>
</reference>
<accession>A0A834RP15</accession>
<dbReference type="Proteomes" id="UP000245464">
    <property type="component" value="Chromosome 8"/>
</dbReference>
<feature type="region of interest" description="Disordered" evidence="1">
    <location>
        <begin position="32"/>
        <end position="52"/>
    </location>
</feature>
<evidence type="ECO:0000256" key="1">
    <source>
        <dbReference type="SAM" id="MobiDB-lite"/>
    </source>
</evidence>